<dbReference type="PANTHER" id="PTHR48475">
    <property type="entry name" value="RIBONUCLEASE H"/>
    <property type="match status" value="1"/>
</dbReference>
<proteinExistence type="predicted"/>
<evidence type="ECO:0000313" key="2">
    <source>
        <dbReference type="Proteomes" id="UP001454036"/>
    </source>
</evidence>
<dbReference type="AlphaFoldDB" id="A0AAV3NVJ3"/>
<accession>A0AAV3NVJ3</accession>
<gene>
    <name evidence="1" type="ORF">LIER_03678</name>
</gene>
<name>A0AAV3NVJ3_LITER</name>
<protein>
    <submittedName>
        <fullName evidence="1">Uncharacterized protein</fullName>
    </submittedName>
</protein>
<reference evidence="1 2" key="1">
    <citation type="submission" date="2024-01" db="EMBL/GenBank/DDBJ databases">
        <title>The complete chloroplast genome sequence of Lithospermum erythrorhizon: insights into the phylogenetic relationship among Boraginaceae species and the maternal lineages of purple gromwells.</title>
        <authorList>
            <person name="Okada T."/>
            <person name="Watanabe K."/>
        </authorList>
    </citation>
    <scope>NUCLEOTIDE SEQUENCE [LARGE SCALE GENOMIC DNA]</scope>
</reference>
<dbReference type="EMBL" id="BAABME010000451">
    <property type="protein sequence ID" value="GAA0142877.1"/>
    <property type="molecule type" value="Genomic_DNA"/>
</dbReference>
<comment type="caution">
    <text evidence="1">The sequence shown here is derived from an EMBL/GenBank/DDBJ whole genome shotgun (WGS) entry which is preliminary data.</text>
</comment>
<dbReference type="PANTHER" id="PTHR48475:SF2">
    <property type="entry name" value="RIBONUCLEASE H"/>
    <property type="match status" value="1"/>
</dbReference>
<organism evidence="1 2">
    <name type="scientific">Lithospermum erythrorhizon</name>
    <name type="common">Purple gromwell</name>
    <name type="synonym">Lithospermum officinale var. erythrorhizon</name>
    <dbReference type="NCBI Taxonomy" id="34254"/>
    <lineage>
        <taxon>Eukaryota</taxon>
        <taxon>Viridiplantae</taxon>
        <taxon>Streptophyta</taxon>
        <taxon>Embryophyta</taxon>
        <taxon>Tracheophyta</taxon>
        <taxon>Spermatophyta</taxon>
        <taxon>Magnoliopsida</taxon>
        <taxon>eudicotyledons</taxon>
        <taxon>Gunneridae</taxon>
        <taxon>Pentapetalae</taxon>
        <taxon>asterids</taxon>
        <taxon>lamiids</taxon>
        <taxon>Boraginales</taxon>
        <taxon>Boraginaceae</taxon>
        <taxon>Boraginoideae</taxon>
        <taxon>Lithospermeae</taxon>
        <taxon>Lithospermum</taxon>
    </lineage>
</organism>
<dbReference type="Proteomes" id="UP001454036">
    <property type="component" value="Unassembled WGS sequence"/>
</dbReference>
<sequence>MTGEAPFSLVYGTKVVLPIKVGLSAYKRIGFEEERNEQRLKEYLNFVDELRDEALYKTLKYKQLMGRTYNRRVKNRQFHSWDLVLRLCLASQDKEQSKLSPKWAGPYPVKRVYYV</sequence>
<keyword evidence="2" id="KW-1185">Reference proteome</keyword>
<evidence type="ECO:0000313" key="1">
    <source>
        <dbReference type="EMBL" id="GAA0142877.1"/>
    </source>
</evidence>